<dbReference type="PROSITE" id="PS51257">
    <property type="entry name" value="PROKAR_LIPOPROTEIN"/>
    <property type="match status" value="1"/>
</dbReference>
<reference evidence="3 4" key="1">
    <citation type="submission" date="2019-11" db="EMBL/GenBank/DDBJ databases">
        <title>Pedobacter sp. HMF7647 Genome sequencing and assembly.</title>
        <authorList>
            <person name="Kang H."/>
            <person name="Kim H."/>
            <person name="Joh K."/>
        </authorList>
    </citation>
    <scope>NUCLEOTIDE SEQUENCE [LARGE SCALE GENOMIC DNA]</scope>
    <source>
        <strain evidence="3 4">HMF7647</strain>
    </source>
</reference>
<dbReference type="RefSeq" id="WP_160843446.1">
    <property type="nucleotide sequence ID" value="NZ_WVHT01000002.1"/>
</dbReference>
<name>A0A7K1Y6Q9_9SPHI</name>
<comment type="caution">
    <text evidence="3">The sequence shown here is derived from an EMBL/GenBank/DDBJ whole genome shotgun (WGS) entry which is preliminary data.</text>
</comment>
<evidence type="ECO:0000256" key="1">
    <source>
        <dbReference type="SAM" id="SignalP"/>
    </source>
</evidence>
<organism evidence="3 4">
    <name type="scientific">Hufsiella arboris</name>
    <dbReference type="NCBI Taxonomy" id="2695275"/>
    <lineage>
        <taxon>Bacteria</taxon>
        <taxon>Pseudomonadati</taxon>
        <taxon>Bacteroidota</taxon>
        <taxon>Sphingobacteriia</taxon>
        <taxon>Sphingobacteriales</taxon>
        <taxon>Sphingobacteriaceae</taxon>
        <taxon>Hufsiella</taxon>
    </lineage>
</organism>
<feature type="domain" description="DUF4296" evidence="2">
    <location>
        <begin position="23"/>
        <end position="106"/>
    </location>
</feature>
<sequence length="127" mass="14596">MKRLLTVLLLLIFVAGCKSDDLPNGILSKDQMTDVLRDMHLVDGYLSTLPSDSVRKVGRQFYQQVFATYHIDSARWVVNLKYYTVKKPLVLNDIYKKVKADLDSLQSKESKAELKKNKKKIPVIKPK</sequence>
<dbReference type="AlphaFoldDB" id="A0A7K1Y6Q9"/>
<dbReference type="EMBL" id="WVHT01000002">
    <property type="protein sequence ID" value="MXV50266.1"/>
    <property type="molecule type" value="Genomic_DNA"/>
</dbReference>
<keyword evidence="1" id="KW-0732">Signal</keyword>
<proteinExistence type="predicted"/>
<protein>
    <submittedName>
        <fullName evidence="3">DUF4296 domain-containing protein</fullName>
    </submittedName>
</protein>
<dbReference type="Proteomes" id="UP000466586">
    <property type="component" value="Unassembled WGS sequence"/>
</dbReference>
<feature type="signal peptide" evidence="1">
    <location>
        <begin position="1"/>
        <end position="19"/>
    </location>
</feature>
<keyword evidence="4" id="KW-1185">Reference proteome</keyword>
<feature type="chain" id="PRO_5029631828" evidence="1">
    <location>
        <begin position="20"/>
        <end position="127"/>
    </location>
</feature>
<accession>A0A7K1Y6Q9</accession>
<evidence type="ECO:0000259" key="2">
    <source>
        <dbReference type="Pfam" id="PF14129"/>
    </source>
</evidence>
<evidence type="ECO:0000313" key="3">
    <source>
        <dbReference type="EMBL" id="MXV50266.1"/>
    </source>
</evidence>
<dbReference type="Pfam" id="PF14129">
    <property type="entry name" value="DUF4296"/>
    <property type="match status" value="1"/>
</dbReference>
<gene>
    <name evidence="3" type="ORF">GS399_04725</name>
</gene>
<evidence type="ECO:0000313" key="4">
    <source>
        <dbReference type="Proteomes" id="UP000466586"/>
    </source>
</evidence>
<dbReference type="InterPro" id="IPR025381">
    <property type="entry name" value="DUF4296"/>
</dbReference>